<dbReference type="EMBL" id="BOQP01000030">
    <property type="protein sequence ID" value="GIM77507.1"/>
    <property type="molecule type" value="Genomic_DNA"/>
</dbReference>
<accession>A0A919SU84</accession>
<comment type="caution">
    <text evidence="2">The sequence shown here is derived from an EMBL/GenBank/DDBJ whole genome shotgun (WGS) entry which is preliminary data.</text>
</comment>
<reference evidence="2" key="1">
    <citation type="submission" date="2021-03" db="EMBL/GenBank/DDBJ databases">
        <title>Whole genome shotgun sequence of Actinoplanes consettensis NBRC 14913.</title>
        <authorList>
            <person name="Komaki H."/>
            <person name="Tamura T."/>
        </authorList>
    </citation>
    <scope>NUCLEOTIDE SEQUENCE</scope>
    <source>
        <strain evidence="2">NBRC 14913</strain>
    </source>
</reference>
<dbReference type="Gene3D" id="3.50.50.60">
    <property type="entry name" value="FAD/NAD(P)-binding domain"/>
    <property type="match status" value="1"/>
</dbReference>
<evidence type="ECO:0000313" key="3">
    <source>
        <dbReference type="Proteomes" id="UP000680865"/>
    </source>
</evidence>
<dbReference type="PROSITE" id="PS51257">
    <property type="entry name" value="PROKAR_LIPOPROTEIN"/>
    <property type="match status" value="1"/>
</dbReference>
<evidence type="ECO:0008006" key="4">
    <source>
        <dbReference type="Google" id="ProtNLM"/>
    </source>
</evidence>
<proteinExistence type="predicted"/>
<gene>
    <name evidence="2" type="ORF">Aco04nite_55690</name>
</gene>
<evidence type="ECO:0000313" key="2">
    <source>
        <dbReference type="EMBL" id="GIM77507.1"/>
    </source>
</evidence>
<evidence type="ECO:0000256" key="1">
    <source>
        <dbReference type="SAM" id="MobiDB-lite"/>
    </source>
</evidence>
<feature type="region of interest" description="Disordered" evidence="1">
    <location>
        <begin position="52"/>
        <end position="73"/>
    </location>
</feature>
<dbReference type="RefSeq" id="WP_213000165.1">
    <property type="nucleotide sequence ID" value="NZ_BAAATW010000016.1"/>
</dbReference>
<dbReference type="InterPro" id="IPR036188">
    <property type="entry name" value="FAD/NAD-bd_sf"/>
</dbReference>
<name>A0A919SU84_9ACTN</name>
<sequence>MAPRNRFAVAQPVRDRAMPGLPHVLVAAACSGHGLKFGPAIGAALADLATGIASPDPDGLSPIRTGSPPRLSR</sequence>
<dbReference type="Proteomes" id="UP000680865">
    <property type="component" value="Unassembled WGS sequence"/>
</dbReference>
<organism evidence="2 3">
    <name type="scientific">Winogradskya consettensis</name>
    <dbReference type="NCBI Taxonomy" id="113560"/>
    <lineage>
        <taxon>Bacteria</taxon>
        <taxon>Bacillati</taxon>
        <taxon>Actinomycetota</taxon>
        <taxon>Actinomycetes</taxon>
        <taxon>Micromonosporales</taxon>
        <taxon>Micromonosporaceae</taxon>
        <taxon>Winogradskya</taxon>
    </lineage>
</organism>
<keyword evidence="3" id="KW-1185">Reference proteome</keyword>
<dbReference type="AlphaFoldDB" id="A0A919SU84"/>
<protein>
    <recommendedName>
        <fullName evidence="4">FAD dependent oxidoreductase domain-containing protein</fullName>
    </recommendedName>
</protein>